<evidence type="ECO:0000256" key="12">
    <source>
        <dbReference type="ARBA" id="ARBA00023264"/>
    </source>
</evidence>
<dbReference type="Gene3D" id="3.40.50.10330">
    <property type="entry name" value="Probable inorganic polyphosphate/atp-NAD kinase, domain 1"/>
    <property type="match status" value="1"/>
</dbReference>
<keyword evidence="9" id="KW-0460">Magnesium</keyword>
<dbReference type="Gene3D" id="2.60.200.40">
    <property type="match status" value="1"/>
</dbReference>
<dbReference type="Pfam" id="PF00781">
    <property type="entry name" value="DAGK_cat"/>
    <property type="match status" value="1"/>
</dbReference>
<evidence type="ECO:0000313" key="17">
    <source>
        <dbReference type="Proteomes" id="UP000192478"/>
    </source>
</evidence>
<dbReference type="SUPFAM" id="SSF111331">
    <property type="entry name" value="NAD kinase/diacylglycerol kinase-like"/>
    <property type="match status" value="1"/>
</dbReference>
<dbReference type="GO" id="GO:0005886">
    <property type="term" value="C:plasma membrane"/>
    <property type="evidence" value="ECO:0007669"/>
    <property type="project" value="TreeGrafter"/>
</dbReference>
<dbReference type="SMART" id="SM00046">
    <property type="entry name" value="DAGKc"/>
    <property type="match status" value="1"/>
</dbReference>
<dbReference type="Proteomes" id="UP000192478">
    <property type="component" value="Chromosome"/>
</dbReference>
<dbReference type="NCBIfam" id="TIGR00147">
    <property type="entry name" value="YegS/Rv2252/BmrU family lipid kinase"/>
    <property type="match status" value="1"/>
</dbReference>
<dbReference type="EMBL" id="CP017603">
    <property type="protein sequence ID" value="AOY76644.1"/>
    <property type="molecule type" value="Genomic_DNA"/>
</dbReference>
<reference evidence="15 17" key="2">
    <citation type="submission" date="2017-03" db="EMBL/GenBank/DDBJ databases">
        <title>Complete sequence of Clostridium formicaceticum DSM 92.</title>
        <authorList>
            <person name="Poehlein A."/>
            <person name="Karl M."/>
            <person name="Bengelsdorf F.R."/>
            <person name="Duerre P."/>
            <person name="Daniel R."/>
        </authorList>
    </citation>
    <scope>NUCLEOTIDE SEQUENCE [LARGE SCALE GENOMIC DNA]</scope>
    <source>
        <strain evidence="15 17">DSM 92</strain>
    </source>
</reference>
<keyword evidence="4 15" id="KW-0808">Transferase</keyword>
<keyword evidence="11" id="KW-0594">Phospholipid biosynthesis</keyword>
<dbReference type="InterPro" id="IPR045540">
    <property type="entry name" value="YegS/DAGK_C"/>
</dbReference>
<dbReference type="InterPro" id="IPR017438">
    <property type="entry name" value="ATP-NAD_kinase_N"/>
</dbReference>
<evidence type="ECO:0000313" key="15">
    <source>
        <dbReference type="EMBL" id="ARE87067.1"/>
    </source>
</evidence>
<dbReference type="GO" id="GO:0004143">
    <property type="term" value="F:ATP-dependent diacylglycerol kinase activity"/>
    <property type="evidence" value="ECO:0007669"/>
    <property type="project" value="UniProtKB-EC"/>
</dbReference>
<dbReference type="GO" id="GO:0005524">
    <property type="term" value="F:ATP binding"/>
    <property type="evidence" value="ECO:0007669"/>
    <property type="project" value="UniProtKB-KW"/>
</dbReference>
<dbReference type="PANTHER" id="PTHR12358">
    <property type="entry name" value="SPHINGOSINE KINASE"/>
    <property type="match status" value="1"/>
</dbReference>
<proteinExistence type="inferred from homology"/>
<keyword evidence="10" id="KW-0443">Lipid metabolism</keyword>
<dbReference type="InterPro" id="IPR050187">
    <property type="entry name" value="Lipid_Phosphate_FormReg"/>
</dbReference>
<feature type="domain" description="DAGKc" evidence="13">
    <location>
        <begin position="1"/>
        <end position="131"/>
    </location>
</feature>
<evidence type="ECO:0000256" key="7">
    <source>
        <dbReference type="ARBA" id="ARBA00022777"/>
    </source>
</evidence>
<dbReference type="PROSITE" id="PS50146">
    <property type="entry name" value="DAGK"/>
    <property type="match status" value="1"/>
</dbReference>
<keyword evidence="16" id="KW-1185">Reference proteome</keyword>
<gene>
    <name evidence="15" type="primary">dagK_2</name>
    <name evidence="14" type="ORF">BJL90_12680</name>
    <name evidence="15" type="ORF">CLFO_14530</name>
</gene>
<keyword evidence="5" id="KW-0479">Metal-binding</keyword>
<evidence type="ECO:0000256" key="11">
    <source>
        <dbReference type="ARBA" id="ARBA00023209"/>
    </source>
</evidence>
<evidence type="ECO:0000259" key="13">
    <source>
        <dbReference type="PROSITE" id="PS50146"/>
    </source>
</evidence>
<evidence type="ECO:0000256" key="3">
    <source>
        <dbReference type="ARBA" id="ARBA00022516"/>
    </source>
</evidence>
<dbReference type="Pfam" id="PF19279">
    <property type="entry name" value="YegS_C"/>
    <property type="match status" value="1"/>
</dbReference>
<evidence type="ECO:0000256" key="4">
    <source>
        <dbReference type="ARBA" id="ARBA00022679"/>
    </source>
</evidence>
<dbReference type="InterPro" id="IPR016064">
    <property type="entry name" value="NAD/diacylglycerol_kinase_sf"/>
</dbReference>
<keyword evidence="3" id="KW-0444">Lipid biosynthesis</keyword>
<dbReference type="InterPro" id="IPR001206">
    <property type="entry name" value="Diacylglycerol_kinase_cat_dom"/>
</dbReference>
<evidence type="ECO:0000256" key="9">
    <source>
        <dbReference type="ARBA" id="ARBA00022842"/>
    </source>
</evidence>
<protein>
    <submittedName>
        <fullName evidence="15">Diacylglycerol kinase</fullName>
        <ecNumber evidence="15">2.7.1.107</ecNumber>
    </submittedName>
</protein>
<keyword evidence="6" id="KW-0547">Nucleotide-binding</keyword>
<dbReference type="RefSeq" id="WP_070968558.1">
    <property type="nucleotide sequence ID" value="NZ_CP017603.1"/>
</dbReference>
<evidence type="ECO:0000313" key="16">
    <source>
        <dbReference type="Proteomes" id="UP000177894"/>
    </source>
</evidence>
<evidence type="ECO:0000256" key="8">
    <source>
        <dbReference type="ARBA" id="ARBA00022840"/>
    </source>
</evidence>
<dbReference type="GO" id="GO:0046872">
    <property type="term" value="F:metal ion binding"/>
    <property type="evidence" value="ECO:0007669"/>
    <property type="project" value="UniProtKB-KW"/>
</dbReference>
<dbReference type="Proteomes" id="UP000177894">
    <property type="component" value="Chromosome"/>
</dbReference>
<evidence type="ECO:0000256" key="6">
    <source>
        <dbReference type="ARBA" id="ARBA00022741"/>
    </source>
</evidence>
<comment type="cofactor">
    <cofactor evidence="1">
        <name>Mg(2+)</name>
        <dbReference type="ChEBI" id="CHEBI:18420"/>
    </cofactor>
</comment>
<dbReference type="AlphaFoldDB" id="A0AAC9RJZ5"/>
<sequence>MERIQIICNPNAGRQIVQKNIPKLVELLKKGGRKQVDVVYTMEHLHAKKLAFENAGKYDLIIAVGGDGTVNEVVNGIMESDIKPALAIYPAGTVNDFGSYLKVPRHVDEFSKMILQGNLMKVDVGKGGERYFLNVAAAGLLPEVAHKVSSEAKTVMGKFAYYIEGIKEFSKLMFRPVKIKVQTNGHEEEKEILFFIIANSPSVGGFKYIAPQAKVDDGQLDLLIVEHSQLKDVATIFLKIFTGAHAKHPALKYLQVQEFTIHSDDAIDLDLDGEFGGRLPTNFTVVKQGLNIVIPK</sequence>
<keyword evidence="12" id="KW-1208">Phospholipid metabolism</keyword>
<keyword evidence="8" id="KW-0067">ATP-binding</keyword>
<organism evidence="15 17">
    <name type="scientific">Clostridium formicaceticum</name>
    <dbReference type="NCBI Taxonomy" id="1497"/>
    <lineage>
        <taxon>Bacteria</taxon>
        <taxon>Bacillati</taxon>
        <taxon>Bacillota</taxon>
        <taxon>Clostridia</taxon>
        <taxon>Eubacteriales</taxon>
        <taxon>Clostridiaceae</taxon>
        <taxon>Clostridium</taxon>
    </lineage>
</organism>
<comment type="similarity">
    <text evidence="2">Belongs to the diacylglycerol/lipid kinase family.</text>
</comment>
<keyword evidence="7 15" id="KW-0418">Kinase</keyword>
<dbReference type="InterPro" id="IPR005218">
    <property type="entry name" value="Diacylglycerol/lipid_kinase"/>
</dbReference>
<dbReference type="KEGG" id="cfm:BJL90_12680"/>
<evidence type="ECO:0000256" key="1">
    <source>
        <dbReference type="ARBA" id="ARBA00001946"/>
    </source>
</evidence>
<dbReference type="GO" id="GO:0008654">
    <property type="term" value="P:phospholipid biosynthetic process"/>
    <property type="evidence" value="ECO:0007669"/>
    <property type="project" value="UniProtKB-KW"/>
</dbReference>
<dbReference type="EMBL" id="CP020559">
    <property type="protein sequence ID" value="ARE87067.1"/>
    <property type="molecule type" value="Genomic_DNA"/>
</dbReference>
<dbReference type="EC" id="2.7.1.107" evidence="15"/>
<evidence type="ECO:0000256" key="10">
    <source>
        <dbReference type="ARBA" id="ARBA00023098"/>
    </source>
</evidence>
<accession>A0AAC9RJZ5</accession>
<dbReference type="PANTHER" id="PTHR12358:SF106">
    <property type="entry name" value="LIPID KINASE YEGS"/>
    <property type="match status" value="1"/>
</dbReference>
<evidence type="ECO:0000256" key="2">
    <source>
        <dbReference type="ARBA" id="ARBA00005983"/>
    </source>
</evidence>
<name>A0AAC9RJZ5_9CLOT</name>
<evidence type="ECO:0000313" key="14">
    <source>
        <dbReference type="EMBL" id="AOY76644.1"/>
    </source>
</evidence>
<evidence type="ECO:0000256" key="5">
    <source>
        <dbReference type="ARBA" id="ARBA00022723"/>
    </source>
</evidence>
<reference evidence="14 16" key="1">
    <citation type="submission" date="2016-10" db="EMBL/GenBank/DDBJ databases">
        <title>Complete Genome Sequence of Acetogen Clostridium formicoaceticum ATCC 27076.</title>
        <authorList>
            <person name="Bao T."/>
            <person name="Cheng C."/>
            <person name="Zhao J."/>
            <person name="Yang S.-T."/>
            <person name="Wang J."/>
            <person name="Wang M."/>
        </authorList>
    </citation>
    <scope>NUCLEOTIDE SEQUENCE [LARGE SCALE GENOMIC DNA]</scope>
    <source>
        <strain evidence="14 16">ATCC 27076</strain>
    </source>
</reference>